<dbReference type="Pfam" id="PF02687">
    <property type="entry name" value="FtsX"/>
    <property type="match status" value="2"/>
</dbReference>
<dbReference type="OrthoDB" id="973461at2"/>
<evidence type="ECO:0000256" key="3">
    <source>
        <dbReference type="ARBA" id="ARBA00022692"/>
    </source>
</evidence>
<dbReference type="PANTHER" id="PTHR30572:SF18">
    <property type="entry name" value="ABC-TYPE MACROLIDE FAMILY EXPORT SYSTEM PERMEASE COMPONENT 2"/>
    <property type="match status" value="1"/>
</dbReference>
<evidence type="ECO:0000313" key="9">
    <source>
        <dbReference type="EMBL" id="EGK03157.1"/>
    </source>
</evidence>
<feature type="transmembrane region" description="Helical" evidence="6">
    <location>
        <begin position="702"/>
        <end position="723"/>
    </location>
</feature>
<accession>F5IUG0</accession>
<evidence type="ECO:0000259" key="8">
    <source>
        <dbReference type="Pfam" id="PF12704"/>
    </source>
</evidence>
<feature type="transmembrane region" description="Helical" evidence="6">
    <location>
        <begin position="367"/>
        <end position="390"/>
    </location>
</feature>
<dbReference type="AlphaFoldDB" id="F5IUG0"/>
<dbReference type="InterPro" id="IPR003838">
    <property type="entry name" value="ABC3_permease_C"/>
</dbReference>
<keyword evidence="10" id="KW-1185">Reference proteome</keyword>
<organism evidence="9 10">
    <name type="scientific">Dysgonomonas gadei ATCC BAA-286</name>
    <dbReference type="NCBI Taxonomy" id="742766"/>
    <lineage>
        <taxon>Bacteria</taxon>
        <taxon>Pseudomonadati</taxon>
        <taxon>Bacteroidota</taxon>
        <taxon>Bacteroidia</taxon>
        <taxon>Bacteroidales</taxon>
        <taxon>Dysgonomonadaceae</taxon>
        <taxon>Dysgonomonas</taxon>
    </lineage>
</organism>
<evidence type="ECO:0000259" key="7">
    <source>
        <dbReference type="Pfam" id="PF02687"/>
    </source>
</evidence>
<evidence type="ECO:0000256" key="2">
    <source>
        <dbReference type="ARBA" id="ARBA00022475"/>
    </source>
</evidence>
<feature type="transmembrane region" description="Helical" evidence="6">
    <location>
        <begin position="743"/>
        <end position="765"/>
    </location>
</feature>
<feature type="domain" description="ABC3 transporter permease C-terminal" evidence="7">
    <location>
        <begin position="662"/>
        <end position="775"/>
    </location>
</feature>
<comment type="subcellular location">
    <subcellularLocation>
        <location evidence="1">Cell membrane</location>
        <topology evidence="1">Multi-pass membrane protein</topology>
    </subcellularLocation>
</comment>
<gene>
    <name evidence="9" type="ORF">HMPREF9455_00727</name>
</gene>
<reference evidence="9 10" key="1">
    <citation type="submission" date="2011-04" db="EMBL/GenBank/DDBJ databases">
        <title>The Genome Sequence of Dysgonomonas gadei ATCC BAA-286.</title>
        <authorList>
            <consortium name="The Broad Institute Genome Sequencing Platform"/>
            <person name="Earl A."/>
            <person name="Ward D."/>
            <person name="Feldgarden M."/>
            <person name="Gevers D."/>
            <person name="Pudlo N."/>
            <person name="Martens E."/>
            <person name="Allen-Vercoe E."/>
            <person name="Young S.K."/>
            <person name="Zeng Q."/>
            <person name="Gargeya S."/>
            <person name="Fitzgerald M."/>
            <person name="Haas B."/>
            <person name="Abouelleil A."/>
            <person name="Alvarado L."/>
            <person name="Arachchi H.M."/>
            <person name="Berlin A."/>
            <person name="Brown A."/>
            <person name="Chapman S.B."/>
            <person name="Chen Z."/>
            <person name="Dunbar C."/>
            <person name="Freedman E."/>
            <person name="Gearin G."/>
            <person name="Gellesch M."/>
            <person name="Goldberg J."/>
            <person name="Griggs A."/>
            <person name="Gujja S."/>
            <person name="Heiman D."/>
            <person name="Howarth C."/>
            <person name="Larson L."/>
            <person name="Lui A."/>
            <person name="MacDonald P.J.P."/>
            <person name="Mehta T."/>
            <person name="Montmayeur A."/>
            <person name="Murphy C."/>
            <person name="Neiman D."/>
            <person name="Pearson M."/>
            <person name="Priest M."/>
            <person name="Roberts A."/>
            <person name="Saif S."/>
            <person name="Shea T."/>
            <person name="Shenoy N."/>
            <person name="Sisk P."/>
            <person name="Stolte C."/>
            <person name="Sykes S."/>
            <person name="Yandava C."/>
            <person name="Wortman J."/>
            <person name="Nusbaum C."/>
            <person name="Birren B."/>
        </authorList>
    </citation>
    <scope>NUCLEOTIDE SEQUENCE [LARGE SCALE GENOMIC DNA]</scope>
    <source>
        <strain evidence="9 10">ATCC BAA-286</strain>
    </source>
</reference>
<feature type="transmembrane region" description="Helical" evidence="6">
    <location>
        <begin position="656"/>
        <end position="681"/>
    </location>
</feature>
<evidence type="ECO:0000256" key="1">
    <source>
        <dbReference type="ARBA" id="ARBA00004651"/>
    </source>
</evidence>
<dbReference type="STRING" id="742766.HMPREF9455_00727"/>
<sequence length="782" mass="89043">MKSVIRNFIYVLRRFKTATFLNILGLSVAFTSFMIIMMQVNFDSNFDKDIVNADCIYRVEVVHKDGSKQGIICRPISDILFQSSPHILAGTITNFGSERFFLKPVSGNNSNSGFQEEMLRVTSTYTDVFHFDMIEGSDKALSEPGKILIPASIAHKIWRDEHALNKQLKLEDNTIYTIGGVYKDFPKNTSLLNVIYYKMPDDENIKSWGNSNYNLFIQVDSPEAVNSLSDIFRKYAANDLNNDWKDVVFQFTQLPELHYTTDVLYDRHPKSSRQTIAILFAIAFVIVIIAGVNFTNFSMALTPARIRSINTQKVLGATETELRIILLIEAVCTAIVAFILSVLWLKLVQYSPIQELINADITIMTNLPLIILSALLALIIGIVSGIYPAFYMTSFPPALVLKGNFGLSGKGQKMRNILIGFQFIASLALIMSAGLMYMQNHFMQNSSLGYDKEALIIVGADKSLRDKWSLVKSQLETDPQIKNISKSQIVLSSSEQYMGWGRIYKEKNIQFQCIPVGYSFLDAMGIKISEGRNFTEEDASKRLPCYIFNEKAKTEYDLELNSMIDSMEIIGFVPDLKFATFRTEVAPMAFYLIMENGNDWTSRFNHIYVKTTKEANPYQAIETVKKTLSTINPDYPYNIRFFDDVLNNTYQKEKKLSLLITTFSLIAILISIVGVFGLVIFESEYRRKEISIRKVMGSSINEILLLFNKTYIKILVVCFILATPLSYYIINRWLENFAYRTPIHWWVFLTSGAIISLIVIATVSWQSWKTANMNPVDSLKNE</sequence>
<keyword evidence="2" id="KW-1003">Cell membrane</keyword>
<feature type="transmembrane region" description="Helical" evidence="6">
    <location>
        <begin position="276"/>
        <end position="301"/>
    </location>
</feature>
<dbReference type="Proteomes" id="UP000004913">
    <property type="component" value="Unassembled WGS sequence"/>
</dbReference>
<keyword evidence="5 6" id="KW-0472">Membrane</keyword>
<proteinExistence type="predicted"/>
<feature type="domain" description="ABC3 transporter permease C-terminal" evidence="7">
    <location>
        <begin position="281"/>
        <end position="397"/>
    </location>
</feature>
<evidence type="ECO:0000256" key="4">
    <source>
        <dbReference type="ARBA" id="ARBA00022989"/>
    </source>
</evidence>
<dbReference type="RefSeq" id="WP_006798242.1">
    <property type="nucleotide sequence ID" value="NZ_GL891979.1"/>
</dbReference>
<evidence type="ECO:0000313" key="10">
    <source>
        <dbReference type="Proteomes" id="UP000004913"/>
    </source>
</evidence>
<dbReference type="eggNOG" id="COG0577">
    <property type="taxonomic scope" value="Bacteria"/>
</dbReference>
<keyword evidence="3 6" id="KW-0812">Transmembrane</keyword>
<comment type="caution">
    <text evidence="9">The sequence shown here is derived from an EMBL/GenBank/DDBJ whole genome shotgun (WGS) entry which is preliminary data.</text>
</comment>
<protein>
    <recommendedName>
        <fullName evidence="11">ABC3 transporter permease protein domain-containing protein</fullName>
    </recommendedName>
</protein>
<dbReference type="GO" id="GO:0005886">
    <property type="term" value="C:plasma membrane"/>
    <property type="evidence" value="ECO:0007669"/>
    <property type="project" value="UniProtKB-SubCell"/>
</dbReference>
<dbReference type="EMBL" id="ADLV01000013">
    <property type="protein sequence ID" value="EGK03157.1"/>
    <property type="molecule type" value="Genomic_DNA"/>
</dbReference>
<dbReference type="PANTHER" id="PTHR30572">
    <property type="entry name" value="MEMBRANE COMPONENT OF TRANSPORTER-RELATED"/>
    <property type="match status" value="1"/>
</dbReference>
<dbReference type="GO" id="GO:0022857">
    <property type="term" value="F:transmembrane transporter activity"/>
    <property type="evidence" value="ECO:0007669"/>
    <property type="project" value="TreeGrafter"/>
</dbReference>
<evidence type="ECO:0000256" key="5">
    <source>
        <dbReference type="ARBA" id="ARBA00023136"/>
    </source>
</evidence>
<dbReference type="HOGENOM" id="CLU_008713_2_0_10"/>
<dbReference type="InterPro" id="IPR025857">
    <property type="entry name" value="MacB_PCD"/>
</dbReference>
<name>F5IUG0_9BACT</name>
<feature type="transmembrane region" description="Helical" evidence="6">
    <location>
        <begin position="322"/>
        <end position="347"/>
    </location>
</feature>
<feature type="transmembrane region" description="Helical" evidence="6">
    <location>
        <begin position="417"/>
        <end position="438"/>
    </location>
</feature>
<feature type="domain" description="MacB-like periplasmic core" evidence="8">
    <location>
        <begin position="19"/>
        <end position="232"/>
    </location>
</feature>
<dbReference type="InterPro" id="IPR050250">
    <property type="entry name" value="Macrolide_Exporter_MacB"/>
</dbReference>
<feature type="transmembrane region" description="Helical" evidence="6">
    <location>
        <begin position="20"/>
        <end position="40"/>
    </location>
</feature>
<evidence type="ECO:0008006" key="11">
    <source>
        <dbReference type="Google" id="ProtNLM"/>
    </source>
</evidence>
<keyword evidence="4 6" id="KW-1133">Transmembrane helix</keyword>
<evidence type="ECO:0000256" key="6">
    <source>
        <dbReference type="SAM" id="Phobius"/>
    </source>
</evidence>
<dbReference type="Pfam" id="PF12704">
    <property type="entry name" value="MacB_PCD"/>
    <property type="match status" value="1"/>
</dbReference>